<dbReference type="InterPro" id="IPR030385">
    <property type="entry name" value="G_IRG_dom"/>
</dbReference>
<keyword evidence="4" id="KW-0342">GTP-binding</keyword>
<keyword evidence="3" id="KW-0378">Hydrolase</keyword>
<dbReference type="PROSITE" id="PS51716">
    <property type="entry name" value="G_IRG"/>
    <property type="match status" value="1"/>
</dbReference>
<dbReference type="PANTHER" id="PTHR32341:SF10">
    <property type="entry name" value="INTERFERON-INDUCIBLE GTPASE 5"/>
    <property type="match status" value="1"/>
</dbReference>
<evidence type="ECO:0000256" key="1">
    <source>
        <dbReference type="ARBA" id="ARBA00005429"/>
    </source>
</evidence>
<feature type="region of interest" description="Disordered" evidence="5">
    <location>
        <begin position="347"/>
        <end position="379"/>
    </location>
</feature>
<proteinExistence type="inferred from homology"/>
<comment type="caution">
    <text evidence="8">The sequence shown here is derived from an EMBL/GenBank/DDBJ whole genome shotgun (WGS) entry which is preliminary data.</text>
</comment>
<dbReference type="SUPFAM" id="SSF52540">
    <property type="entry name" value="P-loop containing nucleoside triphosphate hydrolases"/>
    <property type="match status" value="1"/>
</dbReference>
<name>A0ABP9YTV7_9FUNG</name>
<reference evidence="8 9" key="1">
    <citation type="submission" date="2024-04" db="EMBL/GenBank/DDBJ databases">
        <title>genome sequences of Mucor flavus KT1a and Helicostylum pulchrum KT1b strains isolated from the surface of a dry-aged beef.</title>
        <authorList>
            <person name="Toyotome T."/>
            <person name="Hosono M."/>
            <person name="Torimaru M."/>
            <person name="Fukuda K."/>
            <person name="Mikami N."/>
        </authorList>
    </citation>
    <scope>NUCLEOTIDE SEQUENCE [LARGE SCALE GENOMIC DNA]</scope>
    <source>
        <strain evidence="8 9">KT1a</strain>
    </source>
</reference>
<evidence type="ECO:0000256" key="5">
    <source>
        <dbReference type="SAM" id="MobiDB-lite"/>
    </source>
</evidence>
<evidence type="ECO:0000256" key="3">
    <source>
        <dbReference type="ARBA" id="ARBA00022801"/>
    </source>
</evidence>
<dbReference type="Proteomes" id="UP001473302">
    <property type="component" value="Unassembled WGS sequence"/>
</dbReference>
<dbReference type="InterPro" id="IPR051515">
    <property type="entry name" value="IRG"/>
</dbReference>
<protein>
    <recommendedName>
        <fullName evidence="7">IRG-type G domain-containing protein</fullName>
    </recommendedName>
</protein>
<keyword evidence="9" id="KW-1185">Reference proteome</keyword>
<evidence type="ECO:0000259" key="7">
    <source>
        <dbReference type="PROSITE" id="PS51716"/>
    </source>
</evidence>
<feature type="domain" description="IRG-type G" evidence="7">
    <location>
        <begin position="133"/>
        <end position="325"/>
    </location>
</feature>
<accession>A0ABP9YTV7</accession>
<keyword evidence="6" id="KW-0812">Transmembrane</keyword>
<sequence length="379" mass="42538">MGAQHSIIASAKVSTETANDLWRKESAKKGFKAAGALGAAILFAPAVMLALPFVGAYEFGTALENELVTGYPIMDGVIGGLFGVVVSPIAPFYCFLVSIQEIFELKYIHERNPRLIDRNYLKRAEGMLRLDFSHYNVAITGCPGTGKSSILNGLLGYKENNAKAATVGEIETTLEPKFYRHPILNTLYLWDMPGVGTPRHPTENFFENYCLGAFDAIILVFDDRLMASDIDIARRARKYDIPVFFVKNKSDLSIAKKIERMKIDSKLDKSEQWALAVSQLTVEIKDTIYKNMQQFGLDTNHLYIVSANVLRDFVILVRDRKPVHEQQKLIHEKVLITNLLDTLVERKDKESSTTKSNSNVASVKKSLRKRSRSKELVLS</sequence>
<dbReference type="Gene3D" id="3.40.50.300">
    <property type="entry name" value="P-loop containing nucleotide triphosphate hydrolases"/>
    <property type="match status" value="1"/>
</dbReference>
<comment type="similarity">
    <text evidence="1">Belongs to the TRAFAC class dynamin-like GTPase superfamily. IRG family.</text>
</comment>
<feature type="transmembrane region" description="Helical" evidence="6">
    <location>
        <begin position="33"/>
        <end position="57"/>
    </location>
</feature>
<evidence type="ECO:0000313" key="8">
    <source>
        <dbReference type="EMBL" id="GAA5810299.1"/>
    </source>
</evidence>
<dbReference type="PANTHER" id="PTHR32341">
    <property type="entry name" value="INTERFERON-INDUCIBLE GTPASE"/>
    <property type="match status" value="1"/>
</dbReference>
<keyword evidence="2" id="KW-0547">Nucleotide-binding</keyword>
<dbReference type="EMBL" id="BAABUK010000007">
    <property type="protein sequence ID" value="GAA5810299.1"/>
    <property type="molecule type" value="Genomic_DNA"/>
</dbReference>
<evidence type="ECO:0000256" key="4">
    <source>
        <dbReference type="ARBA" id="ARBA00023134"/>
    </source>
</evidence>
<feature type="compositionally biased region" description="Low complexity" evidence="5">
    <location>
        <begin position="355"/>
        <end position="364"/>
    </location>
</feature>
<gene>
    <name evidence="8" type="ORF">MFLAVUS_003719</name>
</gene>
<evidence type="ECO:0000256" key="6">
    <source>
        <dbReference type="SAM" id="Phobius"/>
    </source>
</evidence>
<keyword evidence="6" id="KW-0472">Membrane</keyword>
<evidence type="ECO:0000256" key="2">
    <source>
        <dbReference type="ARBA" id="ARBA00022741"/>
    </source>
</evidence>
<feature type="transmembrane region" description="Helical" evidence="6">
    <location>
        <begin position="77"/>
        <end position="99"/>
    </location>
</feature>
<dbReference type="InterPro" id="IPR007743">
    <property type="entry name" value="Immunity-related_GTPase-like"/>
</dbReference>
<dbReference type="InterPro" id="IPR027417">
    <property type="entry name" value="P-loop_NTPase"/>
</dbReference>
<evidence type="ECO:0000313" key="9">
    <source>
        <dbReference type="Proteomes" id="UP001473302"/>
    </source>
</evidence>
<organism evidence="8 9">
    <name type="scientific">Mucor flavus</name>
    <dbReference type="NCBI Taxonomy" id="439312"/>
    <lineage>
        <taxon>Eukaryota</taxon>
        <taxon>Fungi</taxon>
        <taxon>Fungi incertae sedis</taxon>
        <taxon>Mucoromycota</taxon>
        <taxon>Mucoromycotina</taxon>
        <taxon>Mucoromycetes</taxon>
        <taxon>Mucorales</taxon>
        <taxon>Mucorineae</taxon>
        <taxon>Mucoraceae</taxon>
        <taxon>Mucor</taxon>
    </lineage>
</organism>
<keyword evidence="6" id="KW-1133">Transmembrane helix</keyword>
<dbReference type="Pfam" id="PF05049">
    <property type="entry name" value="IIGP"/>
    <property type="match status" value="1"/>
</dbReference>